<evidence type="ECO:0000313" key="5">
    <source>
        <dbReference type="RefSeq" id="XP_033455467.1"/>
    </source>
</evidence>
<evidence type="ECO:0000256" key="2">
    <source>
        <dbReference type="SAM" id="MobiDB-lite"/>
    </source>
</evidence>
<evidence type="ECO:0000256" key="3">
    <source>
        <dbReference type="SAM" id="SignalP"/>
    </source>
</evidence>
<reference evidence="5" key="2">
    <citation type="submission" date="2020-04" db="EMBL/GenBank/DDBJ databases">
        <authorList>
            <consortium name="NCBI Genome Project"/>
        </authorList>
    </citation>
    <scope>NUCLEOTIDE SEQUENCE</scope>
    <source>
        <strain evidence="5">CBS 342.82</strain>
    </source>
</reference>
<feature type="compositionally biased region" description="Polar residues" evidence="2">
    <location>
        <begin position="173"/>
        <end position="187"/>
    </location>
</feature>
<comment type="similarity">
    <text evidence="1">Belongs to the peptidase S8 family.</text>
</comment>
<name>A0A6J3LRG7_9PEZI</name>
<accession>A0A6J3LRG7</accession>
<proteinExistence type="inferred from homology"/>
<protein>
    <recommendedName>
        <fullName evidence="6">Subtilisin-like protein</fullName>
    </recommendedName>
</protein>
<dbReference type="GO" id="GO:0004252">
    <property type="term" value="F:serine-type endopeptidase activity"/>
    <property type="evidence" value="ECO:0007669"/>
    <property type="project" value="InterPro"/>
</dbReference>
<dbReference type="GO" id="GO:0006508">
    <property type="term" value="P:proteolysis"/>
    <property type="evidence" value="ECO:0007669"/>
    <property type="project" value="InterPro"/>
</dbReference>
<feature type="signal peptide" evidence="3">
    <location>
        <begin position="1"/>
        <end position="21"/>
    </location>
</feature>
<keyword evidence="4" id="KW-1185">Reference proteome</keyword>
<evidence type="ECO:0000313" key="4">
    <source>
        <dbReference type="Proteomes" id="UP000504637"/>
    </source>
</evidence>
<reference evidence="5" key="3">
    <citation type="submission" date="2025-08" db="UniProtKB">
        <authorList>
            <consortium name="RefSeq"/>
        </authorList>
    </citation>
    <scope>IDENTIFICATION</scope>
    <source>
        <strain evidence="5">CBS 342.82</strain>
    </source>
</reference>
<dbReference type="AlphaFoldDB" id="A0A6J3LRG7"/>
<comment type="caution">
    <text evidence="1">Lacks conserved residue(s) required for the propagation of feature annotation.</text>
</comment>
<reference evidence="5" key="1">
    <citation type="submission" date="2020-01" db="EMBL/GenBank/DDBJ databases">
        <authorList>
            <consortium name="DOE Joint Genome Institute"/>
            <person name="Haridas S."/>
            <person name="Albert R."/>
            <person name="Binder M."/>
            <person name="Bloem J."/>
            <person name="Labutti K."/>
            <person name="Salamov A."/>
            <person name="Andreopoulos B."/>
            <person name="Baker S.E."/>
            <person name="Barry K."/>
            <person name="Bills G."/>
            <person name="Bluhm B.H."/>
            <person name="Cannon C."/>
            <person name="Castanera R."/>
            <person name="Culley D.E."/>
            <person name="Daum C."/>
            <person name="Ezra D."/>
            <person name="Gonzalez J.B."/>
            <person name="Henrissat B."/>
            <person name="Kuo A."/>
            <person name="Liang C."/>
            <person name="Lipzen A."/>
            <person name="Lutzoni F."/>
            <person name="Magnuson J."/>
            <person name="Mondo S."/>
            <person name="Nolan M."/>
            <person name="Ohm R."/>
            <person name="Pangilinan J."/>
            <person name="Park H.-J."/>
            <person name="Ramirez L."/>
            <person name="Alfaro M."/>
            <person name="Sun H."/>
            <person name="Tritt A."/>
            <person name="Yoshinaga Y."/>
            <person name="Zwiers L.-H."/>
            <person name="Turgeon B.G."/>
            <person name="Goodwin S.B."/>
            <person name="Spatafora J.W."/>
            <person name="Crous P.W."/>
            <person name="Grigoriev I.V."/>
        </authorList>
    </citation>
    <scope>NUCLEOTIDE SEQUENCE</scope>
    <source>
        <strain evidence="5">CBS 342.82</strain>
    </source>
</reference>
<dbReference type="Gene3D" id="3.40.50.200">
    <property type="entry name" value="Peptidase S8/S53 domain"/>
    <property type="match status" value="1"/>
</dbReference>
<feature type="region of interest" description="Disordered" evidence="2">
    <location>
        <begin position="159"/>
        <end position="187"/>
    </location>
</feature>
<evidence type="ECO:0008006" key="6">
    <source>
        <dbReference type="Google" id="ProtNLM"/>
    </source>
</evidence>
<dbReference type="SUPFAM" id="SSF52743">
    <property type="entry name" value="Subtilisin-like"/>
    <property type="match status" value="1"/>
</dbReference>
<gene>
    <name evidence="5" type="ORF">K489DRAFT_435093</name>
</gene>
<sequence length="187" mass="20122">MVDFSVFVTVAFAILALPVAALDPIIQEKYPVIPNSCWVKSKPNNNINASLPPLRPVVPVSPVRIIAIDDDYKFLVQSVPAEAIPAVEALPFVDDVEPDRVVRPLAIVQQPDNPWGLGRIFARARGAQDYVFEDSVGAGTVAYILDSGTDLNHPDKIHHGSMSGGGEKGDAIETNTSGNVSLIENRN</sequence>
<dbReference type="GeneID" id="54366385"/>
<organism evidence="5">
    <name type="scientific">Dissoconium aciculare CBS 342.82</name>
    <dbReference type="NCBI Taxonomy" id="1314786"/>
    <lineage>
        <taxon>Eukaryota</taxon>
        <taxon>Fungi</taxon>
        <taxon>Dikarya</taxon>
        <taxon>Ascomycota</taxon>
        <taxon>Pezizomycotina</taxon>
        <taxon>Dothideomycetes</taxon>
        <taxon>Dothideomycetidae</taxon>
        <taxon>Mycosphaerellales</taxon>
        <taxon>Dissoconiaceae</taxon>
        <taxon>Dissoconium</taxon>
    </lineage>
</organism>
<feature type="chain" id="PRO_5027109966" description="Subtilisin-like protein" evidence="3">
    <location>
        <begin position="22"/>
        <end position="187"/>
    </location>
</feature>
<dbReference type="OrthoDB" id="206201at2759"/>
<dbReference type="RefSeq" id="XP_033455467.1">
    <property type="nucleotide sequence ID" value="XM_033608585.1"/>
</dbReference>
<dbReference type="Proteomes" id="UP000504637">
    <property type="component" value="Unplaced"/>
</dbReference>
<dbReference type="InterPro" id="IPR036852">
    <property type="entry name" value="Peptidase_S8/S53_dom_sf"/>
</dbReference>
<keyword evidence="3" id="KW-0732">Signal</keyword>
<dbReference type="PROSITE" id="PS51892">
    <property type="entry name" value="SUBTILASE"/>
    <property type="match status" value="1"/>
</dbReference>
<evidence type="ECO:0000256" key="1">
    <source>
        <dbReference type="PROSITE-ProRule" id="PRU01240"/>
    </source>
</evidence>